<sequence length="499" mass="56581">MKYEDPIISHFKTKELIDKDDLKRLIEEQKQKNADNTVSVGRGSSNRQDLATCEGALSVYTDLIKLKFLLQKSWELQTLVKSVLIRFDIQGVGLTREERTLNHSEDFYKDIALKTISKCEKLSKSLEQLSLDSQRIVDYIQSVCAEDISHYLSDTICLLLEMWFLCGKVSRQLKRNVAGLFIRAKVLLIDYELEIIRQETPELDSEDYSTFKETVKSYRSFIKIFLQQLQDSELSQNHSQFEECLHVFLDIESMYSAMNFNWLLIDGKSMHTDLDDIQDSYVDVGEDMEELNNINGFVDKIVDKEEDDDLAPLQKLPNTQSPRRFSESSSTSDISLMMERTSLSKELPNLLQAFNNAKKLEQELENVRNTSNSSRESTPVGSPLVGLSSSALTSSTFSPSSSILLSSTSKFEGESPFLASPSNSMILEVTSSNYTENIGASGHLPPTPLSQLDMSSQLIRNDILRMMKNQNPSKYAYNRKINGFGSNVLNSLYGIGDKR</sequence>
<accession>A0A1G4MBR1</accession>
<dbReference type="AlphaFoldDB" id="A0A1G4MBR1"/>
<protein>
    <submittedName>
        <fullName evidence="2">LAFE_0D09582g1_1</fullName>
    </submittedName>
</protein>
<dbReference type="EMBL" id="LT598492">
    <property type="protein sequence ID" value="SCW01302.1"/>
    <property type="molecule type" value="Genomic_DNA"/>
</dbReference>
<organism evidence="2 3">
    <name type="scientific">Lachancea fermentati</name>
    <name type="common">Zygosaccharomyces fermentati</name>
    <dbReference type="NCBI Taxonomy" id="4955"/>
    <lineage>
        <taxon>Eukaryota</taxon>
        <taxon>Fungi</taxon>
        <taxon>Dikarya</taxon>
        <taxon>Ascomycota</taxon>
        <taxon>Saccharomycotina</taxon>
        <taxon>Saccharomycetes</taxon>
        <taxon>Saccharomycetales</taxon>
        <taxon>Saccharomycetaceae</taxon>
        <taxon>Lachancea</taxon>
    </lineage>
</organism>
<proteinExistence type="predicted"/>
<evidence type="ECO:0000313" key="2">
    <source>
        <dbReference type="EMBL" id="SCW01302.1"/>
    </source>
</evidence>
<feature type="region of interest" description="Disordered" evidence="1">
    <location>
        <begin position="364"/>
        <end position="383"/>
    </location>
</feature>
<dbReference type="Proteomes" id="UP000190831">
    <property type="component" value="Chromosome D"/>
</dbReference>
<gene>
    <name evidence="2" type="ORF">LAFE_0D09582G</name>
</gene>
<feature type="region of interest" description="Disordered" evidence="1">
    <location>
        <begin position="312"/>
        <end position="332"/>
    </location>
</feature>
<feature type="compositionally biased region" description="Low complexity" evidence="1">
    <location>
        <begin position="321"/>
        <end position="332"/>
    </location>
</feature>
<feature type="compositionally biased region" description="Polar residues" evidence="1">
    <location>
        <begin position="367"/>
        <end position="380"/>
    </location>
</feature>
<evidence type="ECO:0000256" key="1">
    <source>
        <dbReference type="SAM" id="MobiDB-lite"/>
    </source>
</evidence>
<evidence type="ECO:0000313" key="3">
    <source>
        <dbReference type="Proteomes" id="UP000190831"/>
    </source>
</evidence>
<keyword evidence="3" id="KW-1185">Reference proteome</keyword>
<dbReference type="OrthoDB" id="4021219at2759"/>
<name>A0A1G4MBR1_LACFM</name>
<reference evidence="2 3" key="1">
    <citation type="submission" date="2016-03" db="EMBL/GenBank/DDBJ databases">
        <authorList>
            <person name="Devillers H."/>
        </authorList>
    </citation>
    <scope>NUCLEOTIDE SEQUENCE [LARGE SCALE GENOMIC DNA]</scope>
    <source>
        <strain evidence="2">CBS 6772</strain>
    </source>
</reference>
<dbReference type="OMA" id="AKYECLA"/>